<organism evidence="2 3">
    <name type="scientific">Chaetoceros tenuissimus</name>
    <dbReference type="NCBI Taxonomy" id="426638"/>
    <lineage>
        <taxon>Eukaryota</taxon>
        <taxon>Sar</taxon>
        <taxon>Stramenopiles</taxon>
        <taxon>Ochrophyta</taxon>
        <taxon>Bacillariophyta</taxon>
        <taxon>Coscinodiscophyceae</taxon>
        <taxon>Chaetocerotophycidae</taxon>
        <taxon>Chaetocerotales</taxon>
        <taxon>Chaetocerotaceae</taxon>
        <taxon>Chaetoceros</taxon>
    </lineage>
</organism>
<gene>
    <name evidence="2" type="ORF">CTEN210_14516</name>
</gene>
<evidence type="ECO:0000313" key="3">
    <source>
        <dbReference type="Proteomes" id="UP001054902"/>
    </source>
</evidence>
<dbReference type="InterPro" id="IPR036770">
    <property type="entry name" value="Ankyrin_rpt-contain_sf"/>
</dbReference>
<evidence type="ECO:0000256" key="1">
    <source>
        <dbReference type="SAM" id="MobiDB-lite"/>
    </source>
</evidence>
<dbReference type="AlphaFoldDB" id="A0AAD3HC11"/>
<dbReference type="Proteomes" id="UP001054902">
    <property type="component" value="Unassembled WGS sequence"/>
</dbReference>
<dbReference type="Gene3D" id="1.25.40.20">
    <property type="entry name" value="Ankyrin repeat-containing domain"/>
    <property type="match status" value="1"/>
</dbReference>
<feature type="compositionally biased region" description="Low complexity" evidence="1">
    <location>
        <begin position="103"/>
        <end position="113"/>
    </location>
</feature>
<dbReference type="InterPro" id="IPR002110">
    <property type="entry name" value="Ankyrin_rpt"/>
</dbReference>
<feature type="region of interest" description="Disordered" evidence="1">
    <location>
        <begin position="95"/>
        <end position="162"/>
    </location>
</feature>
<name>A0AAD3HC11_9STRA</name>
<feature type="compositionally biased region" description="Basic and acidic residues" evidence="1">
    <location>
        <begin position="114"/>
        <end position="125"/>
    </location>
</feature>
<dbReference type="PANTHER" id="PTHR24121">
    <property type="entry name" value="NO MECHANORECEPTOR POTENTIAL C, ISOFORM D-RELATED"/>
    <property type="match status" value="1"/>
</dbReference>
<feature type="compositionally biased region" description="Polar residues" evidence="1">
    <location>
        <begin position="132"/>
        <end position="161"/>
    </location>
</feature>
<dbReference type="SUPFAM" id="SSF48403">
    <property type="entry name" value="Ankyrin repeat"/>
    <property type="match status" value="1"/>
</dbReference>
<dbReference type="Pfam" id="PF12796">
    <property type="entry name" value="Ank_2"/>
    <property type="match status" value="1"/>
</dbReference>
<keyword evidence="3" id="KW-1185">Reference proteome</keyword>
<sequence length="376" mass="42300">MISSTQSIDCIDRKRKMNQETDTLLRSKSFRRESDRPMLGRFSKSTSDIASCHKNFENCDEICGVSDTLGIESTQQPIHLIATTSRTAMSDTEVQIEADDSSESSASYASTSGEEFHHDEPHDSSDCCMSSPDANTVNAQGSHFNTTSPLGPSQTQATKQEPQIDISTLDPRDSTNTCVPDLSPDAYVLKLFQALLGFKLVTRPTLEASSLTYNSTQDPFIKPISEEELANYDVDVVAACRENDLEELRLLHGKGRSLSCCNRYGESLLHMACRRGFFPIVSFLVHDTGAAIRITDDCGRTPLHDALWHRDCQYAVVDLLIRLDPSLLLLCDKHGHTPFSYARREHWEVWKQFLWDRREHILQAVDVEVMELFKST</sequence>
<dbReference type="EMBL" id="BLLK01000060">
    <property type="protein sequence ID" value="GFH58040.1"/>
    <property type="molecule type" value="Genomic_DNA"/>
</dbReference>
<accession>A0AAD3HC11</accession>
<dbReference type="SMART" id="SM00248">
    <property type="entry name" value="ANK"/>
    <property type="match status" value="3"/>
</dbReference>
<dbReference type="PANTHER" id="PTHR24121:SF23">
    <property type="entry name" value="NO MECHANORECEPTOR POTENTIAL C, ISOFORM H"/>
    <property type="match status" value="1"/>
</dbReference>
<comment type="caution">
    <text evidence="2">The sequence shown here is derived from an EMBL/GenBank/DDBJ whole genome shotgun (WGS) entry which is preliminary data.</text>
</comment>
<protein>
    <submittedName>
        <fullName evidence="2">Uncharacterized protein</fullName>
    </submittedName>
</protein>
<reference evidence="2 3" key="1">
    <citation type="journal article" date="2021" name="Sci. Rep.">
        <title>The genome of the diatom Chaetoceros tenuissimus carries an ancient integrated fragment of an extant virus.</title>
        <authorList>
            <person name="Hongo Y."/>
            <person name="Kimura K."/>
            <person name="Takaki Y."/>
            <person name="Yoshida Y."/>
            <person name="Baba S."/>
            <person name="Kobayashi G."/>
            <person name="Nagasaki K."/>
            <person name="Hano T."/>
            <person name="Tomaru Y."/>
        </authorList>
    </citation>
    <scope>NUCLEOTIDE SEQUENCE [LARGE SCALE GENOMIC DNA]</scope>
    <source>
        <strain evidence="2 3">NIES-3715</strain>
    </source>
</reference>
<evidence type="ECO:0000313" key="2">
    <source>
        <dbReference type="EMBL" id="GFH58040.1"/>
    </source>
</evidence>
<proteinExistence type="predicted"/>